<dbReference type="PANTHER" id="PTHR10695">
    <property type="entry name" value="DEPHOSPHO-COA KINASE-RELATED"/>
    <property type="match status" value="1"/>
</dbReference>
<gene>
    <name evidence="1" type="ORF">QBC42DRAFT_273175</name>
</gene>
<sequence length="409" mass="45103">MKRDDLPSLLLLPFPPDPSSRPLLNAAYRPPITAALSKLKNPNGASKLTVAVACPVLQGPYLRSKTLSWPQAEALIAGIYAIISIVSAELQINTEIDGGPNSVDATVVLIDHGRDKRFTSDFRPAIEPNNTIILDLATFATAYHPWKHIFHVRSEAGLGLYQTYLRFAEGRQTLLQDQLVPVEGGLTMNEQPSSPPQTSTYPTICLGGTFDYLHPGHKLLLTAGAFLLNLPRKDEGKPPARYIIGITGDSLLKNKKHAEFVQAWSVRARNVIVFLSRLLQLSERGWKDGLDPQIEELGEGDLRASFRNGTIQVQCVRIEDPFGPTITVQDIDALVVSGETREGGKAVNDKRVEQGWKVLEVFEVDVLDADEIREDEKEEVKRGFETKISSSEIRERRALAGGRGLGTKI</sequence>
<proteinExistence type="predicted"/>
<organism evidence="1 2">
    <name type="scientific">Cladorrhinum samala</name>
    <dbReference type="NCBI Taxonomy" id="585594"/>
    <lineage>
        <taxon>Eukaryota</taxon>
        <taxon>Fungi</taxon>
        <taxon>Dikarya</taxon>
        <taxon>Ascomycota</taxon>
        <taxon>Pezizomycotina</taxon>
        <taxon>Sordariomycetes</taxon>
        <taxon>Sordariomycetidae</taxon>
        <taxon>Sordariales</taxon>
        <taxon>Podosporaceae</taxon>
        <taxon>Cladorrhinum</taxon>
    </lineage>
</organism>
<dbReference type="PANTHER" id="PTHR10695:SF46">
    <property type="entry name" value="BIFUNCTIONAL COENZYME A SYNTHASE-RELATED"/>
    <property type="match status" value="1"/>
</dbReference>
<dbReference type="AlphaFoldDB" id="A0AAV9HJ44"/>
<reference evidence="1" key="2">
    <citation type="submission" date="2023-06" db="EMBL/GenBank/DDBJ databases">
        <authorList>
            <consortium name="Lawrence Berkeley National Laboratory"/>
            <person name="Mondo S.J."/>
            <person name="Hensen N."/>
            <person name="Bonometti L."/>
            <person name="Westerberg I."/>
            <person name="Brannstrom I.O."/>
            <person name="Guillou S."/>
            <person name="Cros-Aarteil S."/>
            <person name="Calhoun S."/>
            <person name="Haridas S."/>
            <person name="Kuo A."/>
            <person name="Pangilinan J."/>
            <person name="Riley R."/>
            <person name="Labutti K."/>
            <person name="Andreopoulos B."/>
            <person name="Lipzen A."/>
            <person name="Chen C."/>
            <person name="Yanf M."/>
            <person name="Daum C."/>
            <person name="Ng V."/>
            <person name="Clum A."/>
            <person name="Steindorff A."/>
            <person name="Ohm R."/>
            <person name="Martin F."/>
            <person name="Silar P."/>
            <person name="Natvig D."/>
            <person name="Lalanne C."/>
            <person name="Gautier V."/>
            <person name="Ament-Velasquez S.L."/>
            <person name="Kruys A."/>
            <person name="Hutchinson M.I."/>
            <person name="Powell A.J."/>
            <person name="Barry K."/>
            <person name="Miller A.N."/>
            <person name="Grigoriev I.V."/>
            <person name="Debuchy R."/>
            <person name="Gladieux P."/>
            <person name="Thoren M.H."/>
            <person name="Johannesson H."/>
        </authorList>
    </citation>
    <scope>NUCLEOTIDE SEQUENCE</scope>
    <source>
        <strain evidence="1">PSN324</strain>
    </source>
</reference>
<protein>
    <recommendedName>
        <fullName evidence="3">Cytidyltransferase-like domain-containing protein</fullName>
    </recommendedName>
</protein>
<comment type="caution">
    <text evidence="1">The sequence shown here is derived from an EMBL/GenBank/DDBJ whole genome shotgun (WGS) entry which is preliminary data.</text>
</comment>
<dbReference type="GO" id="GO:0004140">
    <property type="term" value="F:dephospho-CoA kinase activity"/>
    <property type="evidence" value="ECO:0007669"/>
    <property type="project" value="TreeGrafter"/>
</dbReference>
<dbReference type="GO" id="GO:0015937">
    <property type="term" value="P:coenzyme A biosynthetic process"/>
    <property type="evidence" value="ECO:0007669"/>
    <property type="project" value="TreeGrafter"/>
</dbReference>
<name>A0AAV9HJ44_9PEZI</name>
<dbReference type="SUPFAM" id="SSF52374">
    <property type="entry name" value="Nucleotidylyl transferase"/>
    <property type="match status" value="1"/>
</dbReference>
<keyword evidence="2" id="KW-1185">Reference proteome</keyword>
<evidence type="ECO:0000313" key="1">
    <source>
        <dbReference type="EMBL" id="KAK4460014.1"/>
    </source>
</evidence>
<dbReference type="Proteomes" id="UP001321749">
    <property type="component" value="Unassembled WGS sequence"/>
</dbReference>
<evidence type="ECO:0008006" key="3">
    <source>
        <dbReference type="Google" id="ProtNLM"/>
    </source>
</evidence>
<accession>A0AAV9HJ44</accession>
<dbReference type="Gene3D" id="3.40.50.620">
    <property type="entry name" value="HUPs"/>
    <property type="match status" value="1"/>
</dbReference>
<evidence type="ECO:0000313" key="2">
    <source>
        <dbReference type="Proteomes" id="UP001321749"/>
    </source>
</evidence>
<dbReference type="InterPro" id="IPR014729">
    <property type="entry name" value="Rossmann-like_a/b/a_fold"/>
</dbReference>
<dbReference type="EMBL" id="MU865021">
    <property type="protein sequence ID" value="KAK4460014.1"/>
    <property type="molecule type" value="Genomic_DNA"/>
</dbReference>
<reference evidence="1" key="1">
    <citation type="journal article" date="2023" name="Mol. Phylogenet. Evol.">
        <title>Genome-scale phylogeny and comparative genomics of the fungal order Sordariales.</title>
        <authorList>
            <person name="Hensen N."/>
            <person name="Bonometti L."/>
            <person name="Westerberg I."/>
            <person name="Brannstrom I.O."/>
            <person name="Guillou S."/>
            <person name="Cros-Aarteil S."/>
            <person name="Calhoun S."/>
            <person name="Haridas S."/>
            <person name="Kuo A."/>
            <person name="Mondo S."/>
            <person name="Pangilinan J."/>
            <person name="Riley R."/>
            <person name="LaButti K."/>
            <person name="Andreopoulos B."/>
            <person name="Lipzen A."/>
            <person name="Chen C."/>
            <person name="Yan M."/>
            <person name="Daum C."/>
            <person name="Ng V."/>
            <person name="Clum A."/>
            <person name="Steindorff A."/>
            <person name="Ohm R.A."/>
            <person name="Martin F."/>
            <person name="Silar P."/>
            <person name="Natvig D.O."/>
            <person name="Lalanne C."/>
            <person name="Gautier V."/>
            <person name="Ament-Velasquez S.L."/>
            <person name="Kruys A."/>
            <person name="Hutchinson M.I."/>
            <person name="Powell A.J."/>
            <person name="Barry K."/>
            <person name="Miller A.N."/>
            <person name="Grigoriev I.V."/>
            <person name="Debuchy R."/>
            <person name="Gladieux P."/>
            <person name="Hiltunen Thoren M."/>
            <person name="Johannesson H."/>
        </authorList>
    </citation>
    <scope>NUCLEOTIDE SEQUENCE</scope>
    <source>
        <strain evidence="1">PSN324</strain>
    </source>
</reference>